<name>A0A8X6PLK6_NEPPI</name>
<comment type="caution">
    <text evidence="1">The sequence shown here is derived from an EMBL/GenBank/DDBJ whole genome shotgun (WGS) entry which is preliminary data.</text>
</comment>
<keyword evidence="2" id="KW-1185">Reference proteome</keyword>
<accession>A0A8X6PLK6</accession>
<dbReference type="Proteomes" id="UP000887013">
    <property type="component" value="Unassembled WGS sequence"/>
</dbReference>
<reference evidence="1" key="1">
    <citation type="submission" date="2020-08" db="EMBL/GenBank/DDBJ databases">
        <title>Multicomponent nature underlies the extraordinary mechanical properties of spider dragline silk.</title>
        <authorList>
            <person name="Kono N."/>
            <person name="Nakamura H."/>
            <person name="Mori M."/>
            <person name="Yoshida Y."/>
            <person name="Ohtoshi R."/>
            <person name="Malay A.D."/>
            <person name="Moran D.A.P."/>
            <person name="Tomita M."/>
            <person name="Numata K."/>
            <person name="Arakawa K."/>
        </authorList>
    </citation>
    <scope>NUCLEOTIDE SEQUENCE</scope>
</reference>
<dbReference type="AlphaFoldDB" id="A0A8X6PLK6"/>
<proteinExistence type="predicted"/>
<sequence>MVPNKKSSLAALVGRDDKIYFRLVVVAALLSKNGVYSFEKHFQTVVVQGKDVLPLYKDYSIVIKKTHLVPPNVVYNIVAAENVSLGSSFPKALNTGYAFVPPVKKLLVESFKNSPVLNVLACHEGSPVNIGFLVRKWIQEFVDKVQ</sequence>
<protein>
    <submittedName>
        <fullName evidence="1">Uncharacterized protein</fullName>
    </submittedName>
</protein>
<evidence type="ECO:0000313" key="2">
    <source>
        <dbReference type="Proteomes" id="UP000887013"/>
    </source>
</evidence>
<dbReference type="OrthoDB" id="6473529at2759"/>
<evidence type="ECO:0000313" key="1">
    <source>
        <dbReference type="EMBL" id="GFT77699.1"/>
    </source>
</evidence>
<organism evidence="1 2">
    <name type="scientific">Nephila pilipes</name>
    <name type="common">Giant wood spider</name>
    <name type="synonym">Nephila maculata</name>
    <dbReference type="NCBI Taxonomy" id="299642"/>
    <lineage>
        <taxon>Eukaryota</taxon>
        <taxon>Metazoa</taxon>
        <taxon>Ecdysozoa</taxon>
        <taxon>Arthropoda</taxon>
        <taxon>Chelicerata</taxon>
        <taxon>Arachnida</taxon>
        <taxon>Araneae</taxon>
        <taxon>Araneomorphae</taxon>
        <taxon>Entelegynae</taxon>
        <taxon>Araneoidea</taxon>
        <taxon>Nephilidae</taxon>
        <taxon>Nephila</taxon>
    </lineage>
</organism>
<dbReference type="EMBL" id="BMAW01022406">
    <property type="protein sequence ID" value="GFT77699.1"/>
    <property type="molecule type" value="Genomic_DNA"/>
</dbReference>
<gene>
    <name evidence="1" type="primary">NCL1_27094</name>
    <name evidence="1" type="ORF">NPIL_628301</name>
</gene>